<feature type="transmembrane region" description="Helical" evidence="1">
    <location>
        <begin position="25"/>
        <end position="46"/>
    </location>
</feature>
<keyword evidence="3" id="KW-1185">Reference proteome</keyword>
<dbReference type="EMBL" id="FMYO01000001">
    <property type="protein sequence ID" value="SDB82186.1"/>
    <property type="molecule type" value="Genomic_DNA"/>
</dbReference>
<dbReference type="AlphaFoldDB" id="A0A1G6GLZ3"/>
<evidence type="ECO:0000313" key="3">
    <source>
        <dbReference type="Proteomes" id="UP000243468"/>
    </source>
</evidence>
<dbReference type="RefSeq" id="WP_165493301.1">
    <property type="nucleotide sequence ID" value="NZ_BAABKJ010000007.1"/>
</dbReference>
<dbReference type="Proteomes" id="UP000243468">
    <property type="component" value="Unassembled WGS sequence"/>
</dbReference>
<evidence type="ECO:0000313" key="2">
    <source>
        <dbReference type="EMBL" id="SDB82186.1"/>
    </source>
</evidence>
<keyword evidence="1" id="KW-0812">Transmembrane</keyword>
<protein>
    <submittedName>
        <fullName evidence="2">Uncharacterized protein</fullName>
    </submittedName>
</protein>
<proteinExistence type="predicted"/>
<reference evidence="3" key="1">
    <citation type="submission" date="2016-09" db="EMBL/GenBank/DDBJ databases">
        <authorList>
            <person name="Varghese N."/>
            <person name="Submissions S."/>
        </authorList>
    </citation>
    <scope>NUCLEOTIDE SEQUENCE [LARGE SCALE GENOMIC DNA]</scope>
    <source>
        <strain evidence="3">ANC 4667</strain>
    </source>
</reference>
<name>A0A1G6GLZ3_9GAMM</name>
<evidence type="ECO:0000256" key="1">
    <source>
        <dbReference type="SAM" id="Phobius"/>
    </source>
</evidence>
<keyword evidence="1" id="KW-1133">Transmembrane helix</keyword>
<gene>
    <name evidence="2" type="ORF">SAMN05421732_10114</name>
</gene>
<keyword evidence="1" id="KW-0472">Membrane</keyword>
<organism evidence="2 3">
    <name type="scientific">Acinetobacter kookii</name>
    <dbReference type="NCBI Taxonomy" id="1226327"/>
    <lineage>
        <taxon>Bacteria</taxon>
        <taxon>Pseudomonadati</taxon>
        <taxon>Pseudomonadota</taxon>
        <taxon>Gammaproteobacteria</taxon>
        <taxon>Moraxellales</taxon>
        <taxon>Moraxellaceae</taxon>
        <taxon>Acinetobacter</taxon>
    </lineage>
</organism>
<accession>A0A1G6GLZ3</accession>
<sequence>MNNQEPKKQQKYADSEISDKAFKRAIIWFGIYALLFCIGVAFVVGADNSYLP</sequence>